<dbReference type="GO" id="GO:0005886">
    <property type="term" value="C:plasma membrane"/>
    <property type="evidence" value="ECO:0007669"/>
    <property type="project" value="UniProtKB-SubCell"/>
</dbReference>
<comment type="subcellular location">
    <subcellularLocation>
        <location evidence="1">Cell membrane</location>
        <topology evidence="1">Multi-pass membrane protein</topology>
    </subcellularLocation>
</comment>
<dbReference type="PROSITE" id="PS00237">
    <property type="entry name" value="G_PROTEIN_RECEP_F1_1"/>
    <property type="match status" value="1"/>
</dbReference>
<evidence type="ECO:0000256" key="4">
    <source>
        <dbReference type="ARBA" id="ARBA00022989"/>
    </source>
</evidence>
<dbReference type="GeneID" id="109484368"/>
<evidence type="ECO:0000313" key="13">
    <source>
        <dbReference type="Proteomes" id="UP000515135"/>
    </source>
</evidence>
<dbReference type="GO" id="GO:0004930">
    <property type="term" value="F:G protein-coupled receptor activity"/>
    <property type="evidence" value="ECO:0007669"/>
    <property type="project" value="UniProtKB-KW"/>
</dbReference>
<protein>
    <submittedName>
        <fullName evidence="14">Trace amine-associated receptor 7h-like</fullName>
    </submittedName>
</protein>
<keyword evidence="5 9" id="KW-0297">G-protein coupled receptor</keyword>
<evidence type="ECO:0000256" key="11">
    <source>
        <dbReference type="SAM" id="Phobius"/>
    </source>
</evidence>
<evidence type="ECO:0000256" key="7">
    <source>
        <dbReference type="ARBA" id="ARBA00023170"/>
    </source>
</evidence>
<dbReference type="Proteomes" id="UP000515135">
    <property type="component" value="Unplaced"/>
</dbReference>
<dbReference type="Pfam" id="PF00001">
    <property type="entry name" value="7tm_1"/>
    <property type="match status" value="1"/>
</dbReference>
<dbReference type="InterPro" id="IPR000276">
    <property type="entry name" value="GPCR_Rhodpsn"/>
</dbReference>
<accession>A0A6P5A1J7</accession>
<dbReference type="Gene3D" id="1.20.1070.10">
    <property type="entry name" value="Rhodopsin 7-helix transmembrane proteins"/>
    <property type="match status" value="1"/>
</dbReference>
<dbReference type="RefSeq" id="XP_019643178.1">
    <property type="nucleotide sequence ID" value="XM_019787619.1"/>
</dbReference>
<feature type="transmembrane region" description="Helical" evidence="11">
    <location>
        <begin position="131"/>
        <end position="152"/>
    </location>
</feature>
<dbReference type="PROSITE" id="PS50262">
    <property type="entry name" value="G_PROTEIN_RECEP_F1_2"/>
    <property type="match status" value="1"/>
</dbReference>
<evidence type="ECO:0000256" key="1">
    <source>
        <dbReference type="ARBA" id="ARBA00004651"/>
    </source>
</evidence>
<feature type="region of interest" description="Disordered" evidence="10">
    <location>
        <begin position="91"/>
        <end position="122"/>
    </location>
</feature>
<evidence type="ECO:0000256" key="10">
    <source>
        <dbReference type="SAM" id="MobiDB-lite"/>
    </source>
</evidence>
<organism evidence="13 14">
    <name type="scientific">Branchiostoma belcheri</name>
    <name type="common">Amphioxus</name>
    <dbReference type="NCBI Taxonomy" id="7741"/>
    <lineage>
        <taxon>Eukaryota</taxon>
        <taxon>Metazoa</taxon>
        <taxon>Chordata</taxon>
        <taxon>Cephalochordata</taxon>
        <taxon>Leptocardii</taxon>
        <taxon>Amphioxiformes</taxon>
        <taxon>Branchiostomatidae</taxon>
        <taxon>Branchiostoma</taxon>
    </lineage>
</organism>
<keyword evidence="7 9" id="KW-0675">Receptor</keyword>
<keyword evidence="3 9" id="KW-0812">Transmembrane</keyword>
<keyword evidence="2" id="KW-1003">Cell membrane</keyword>
<proteinExistence type="inferred from homology"/>
<evidence type="ECO:0000256" key="8">
    <source>
        <dbReference type="ARBA" id="ARBA00023224"/>
    </source>
</evidence>
<evidence type="ECO:0000256" key="3">
    <source>
        <dbReference type="ARBA" id="ARBA00022692"/>
    </source>
</evidence>
<dbReference type="AlphaFoldDB" id="A0A6P5A1J7"/>
<dbReference type="OrthoDB" id="10056848at2759"/>
<dbReference type="PRINTS" id="PR00237">
    <property type="entry name" value="GPCRRHODOPSN"/>
</dbReference>
<name>A0A6P5A1J7_BRABE</name>
<sequence>MAFGALTEEEQSLQKKYALLRKKKKALAAKQKAEAQQQTSVKRAASEDQKIEAPVNAEEATERAKKLIKTGAIKVKTENKDTGFKRVRKMKELEKPTEKPVQFQPFSAAHPESEDTASPSPETLALPVEPGVIITEALLAILGNVLVVLSSGWRQTFPPAGRHFVFSMACSDLLLGVSFAVSIAPAEAGRWIYADYWAKIIATAECSFHTLTAIALAGLNLDRHYVLSSGCGLSGRKSKLFMFVAWIGVLSWYTFAAVYGVPVEYDPLIARPVFDLNTFVWFSVVSFVLFFTAGTAALFCVILVLKALCGHQDAPPAQPSVFHINLAPVAPPVPAAPQPAQNGGDEALDRRYAKVVLLLTIGQLLLYLPYSCALLLREFTDVPVPPAFTFWSYWVTCFNTCLDVVVYSFLQQSFRNALSDIAVSVICGVYNVCCRKNRVEPGADVGTDLNSL</sequence>
<dbReference type="KEGG" id="bbel:109484368"/>
<keyword evidence="4 11" id="KW-1133">Transmembrane helix</keyword>
<feature type="transmembrane region" description="Helical" evidence="11">
    <location>
        <begin position="355"/>
        <end position="376"/>
    </location>
</feature>
<feature type="transmembrane region" description="Helical" evidence="11">
    <location>
        <begin position="196"/>
        <end position="219"/>
    </location>
</feature>
<feature type="region of interest" description="Disordered" evidence="10">
    <location>
        <begin position="31"/>
        <end position="58"/>
    </location>
</feature>
<feature type="transmembrane region" description="Helical" evidence="11">
    <location>
        <begin position="240"/>
        <end position="259"/>
    </location>
</feature>
<evidence type="ECO:0000313" key="14">
    <source>
        <dbReference type="RefSeq" id="XP_019643178.1"/>
    </source>
</evidence>
<evidence type="ECO:0000256" key="6">
    <source>
        <dbReference type="ARBA" id="ARBA00023136"/>
    </source>
</evidence>
<evidence type="ECO:0000256" key="5">
    <source>
        <dbReference type="ARBA" id="ARBA00023040"/>
    </source>
</evidence>
<feature type="domain" description="G-protein coupled receptors family 1 profile" evidence="12">
    <location>
        <begin position="143"/>
        <end position="407"/>
    </location>
</feature>
<dbReference type="PANTHER" id="PTHR24245">
    <property type="entry name" value="G-PROTEIN COUPLED RECEPTOR"/>
    <property type="match status" value="1"/>
</dbReference>
<keyword evidence="13" id="KW-1185">Reference proteome</keyword>
<reference evidence="14" key="1">
    <citation type="submission" date="2025-08" db="UniProtKB">
        <authorList>
            <consortium name="RefSeq"/>
        </authorList>
    </citation>
    <scope>IDENTIFICATION</scope>
    <source>
        <tissue evidence="14">Gonad</tissue>
    </source>
</reference>
<dbReference type="InterPro" id="IPR017452">
    <property type="entry name" value="GPCR_Rhodpsn_7TM"/>
</dbReference>
<feature type="transmembrane region" description="Helical" evidence="11">
    <location>
        <begin position="388"/>
        <end position="410"/>
    </location>
</feature>
<evidence type="ECO:0000256" key="9">
    <source>
        <dbReference type="RuleBase" id="RU000688"/>
    </source>
</evidence>
<gene>
    <name evidence="14" type="primary">LOC109484368</name>
</gene>
<dbReference type="PANTHER" id="PTHR24245:SF0">
    <property type="entry name" value="G-PROTEIN COUPLED RECEPTORS FAMILY 1 PROFILE DOMAIN-CONTAINING PROTEIN"/>
    <property type="match status" value="1"/>
</dbReference>
<evidence type="ECO:0000256" key="2">
    <source>
        <dbReference type="ARBA" id="ARBA00022475"/>
    </source>
</evidence>
<feature type="transmembrane region" description="Helical" evidence="11">
    <location>
        <begin position="164"/>
        <end position="184"/>
    </location>
</feature>
<dbReference type="CDD" id="cd00637">
    <property type="entry name" value="7tm_classA_rhodopsin-like"/>
    <property type="match status" value="1"/>
</dbReference>
<dbReference type="SUPFAM" id="SSF81321">
    <property type="entry name" value="Family A G protein-coupled receptor-like"/>
    <property type="match status" value="1"/>
</dbReference>
<keyword evidence="8 9" id="KW-0807">Transducer</keyword>
<comment type="similarity">
    <text evidence="9">Belongs to the G-protein coupled receptor 1 family.</text>
</comment>
<keyword evidence="6 11" id="KW-0472">Membrane</keyword>
<dbReference type="InterPro" id="IPR051880">
    <property type="entry name" value="GPC_Orphan_Receptors"/>
</dbReference>
<feature type="transmembrane region" description="Helical" evidence="11">
    <location>
        <begin position="279"/>
        <end position="305"/>
    </location>
</feature>
<evidence type="ECO:0000259" key="12">
    <source>
        <dbReference type="PROSITE" id="PS50262"/>
    </source>
</evidence>